<proteinExistence type="predicted"/>
<protein>
    <submittedName>
        <fullName evidence="2">Uncharacterized conserved protein</fullName>
    </submittedName>
</protein>
<dbReference type="InterPro" id="IPR015157">
    <property type="entry name" value="TMA7"/>
</dbReference>
<dbReference type="EMBL" id="LN483124">
    <property type="protein sequence ID" value="CED82272.1"/>
    <property type="molecule type" value="Genomic_DNA"/>
</dbReference>
<accession>A0A0F7SJQ7</accession>
<sequence>MSGRQGGKLKPLKAAKKATKELDDDDMAALERRKNEAAEMKAARDKMAKGGALGGGIKKSSGKK</sequence>
<dbReference type="PANTHER" id="PTHR28632">
    <property type="entry name" value="TRANSLATION MACHINERY-ASSOCIATED PROTEIN 7"/>
    <property type="match status" value="1"/>
</dbReference>
<name>A0A0F7SJQ7_PHARH</name>
<evidence type="ECO:0000256" key="1">
    <source>
        <dbReference type="SAM" id="MobiDB-lite"/>
    </source>
</evidence>
<organism evidence="2">
    <name type="scientific">Phaffia rhodozyma</name>
    <name type="common">Yeast</name>
    <name type="synonym">Xanthophyllomyces dendrorhous</name>
    <dbReference type="NCBI Taxonomy" id="264483"/>
    <lineage>
        <taxon>Eukaryota</taxon>
        <taxon>Fungi</taxon>
        <taxon>Dikarya</taxon>
        <taxon>Basidiomycota</taxon>
        <taxon>Agaricomycotina</taxon>
        <taxon>Tremellomycetes</taxon>
        <taxon>Cystofilobasidiales</taxon>
        <taxon>Mrakiaceae</taxon>
        <taxon>Phaffia</taxon>
    </lineage>
</organism>
<reference evidence="2" key="1">
    <citation type="submission" date="2014-08" db="EMBL/GenBank/DDBJ databases">
        <authorList>
            <person name="Sharma Rahul"/>
            <person name="Thines Marco"/>
        </authorList>
    </citation>
    <scope>NUCLEOTIDE SEQUENCE</scope>
</reference>
<dbReference type="Pfam" id="PF09072">
    <property type="entry name" value="TMA7"/>
    <property type="match status" value="1"/>
</dbReference>
<dbReference type="AlphaFoldDB" id="A0A0F7SJQ7"/>
<feature type="region of interest" description="Disordered" evidence="1">
    <location>
        <begin position="1"/>
        <end position="64"/>
    </location>
</feature>
<feature type="compositionally biased region" description="Basic and acidic residues" evidence="1">
    <location>
        <begin position="29"/>
        <end position="48"/>
    </location>
</feature>
<evidence type="ECO:0000313" key="2">
    <source>
        <dbReference type="EMBL" id="CED82272.1"/>
    </source>
</evidence>